<dbReference type="GO" id="GO:0016788">
    <property type="term" value="F:hydrolase activity, acting on ester bonds"/>
    <property type="evidence" value="ECO:0007669"/>
    <property type="project" value="InterPro"/>
</dbReference>
<dbReference type="RefSeq" id="WP_014245436.1">
    <property type="nucleotide sequence ID" value="NC_016620.1"/>
</dbReference>
<dbReference type="STRING" id="862908.BMS_2890"/>
<accession>E1WYM2</accession>
<dbReference type="Gene3D" id="3.40.50.1110">
    <property type="entry name" value="SGNH hydrolase"/>
    <property type="match status" value="1"/>
</dbReference>
<gene>
    <name evidence="1" type="ordered locus">BMS_2890</name>
</gene>
<name>E1WYM2_HALMS</name>
<reference evidence="2" key="1">
    <citation type="journal article" date="2013" name="ISME J.">
        <title>A small predatory core genome in the divergent marine Bacteriovorax marinus SJ and the terrestrial Bdellovibrio bacteriovorus.</title>
        <authorList>
            <person name="Crossman L.C."/>
            <person name="Chen H."/>
            <person name="Cerdeno-Tarraga A.M."/>
            <person name="Brooks K."/>
            <person name="Quail M.A."/>
            <person name="Pineiro S.A."/>
            <person name="Hobley L."/>
            <person name="Sockett R.E."/>
            <person name="Bentley S.D."/>
            <person name="Parkhill J."/>
            <person name="Williams H.N."/>
            <person name="Stine O.C."/>
        </authorList>
    </citation>
    <scope>NUCLEOTIDE SEQUENCE [LARGE SCALE GENOMIC DNA]</scope>
    <source>
        <strain evidence="2">ATCC BAA-682 / DSM 15412 / SJ</strain>
    </source>
</reference>
<dbReference type="Proteomes" id="UP000008963">
    <property type="component" value="Chromosome"/>
</dbReference>
<dbReference type="InterPro" id="IPR036514">
    <property type="entry name" value="SGNH_hydro_sf"/>
</dbReference>
<dbReference type="EMBL" id="FQ312005">
    <property type="protein sequence ID" value="CBW27662.1"/>
    <property type="molecule type" value="Genomic_DNA"/>
</dbReference>
<dbReference type="AlphaFoldDB" id="E1WYM2"/>
<evidence type="ECO:0008006" key="3">
    <source>
        <dbReference type="Google" id="ProtNLM"/>
    </source>
</evidence>
<dbReference type="InterPro" id="IPR001087">
    <property type="entry name" value="GDSL"/>
</dbReference>
<protein>
    <recommendedName>
        <fullName evidence="3">SGNH hydrolase-type esterase domain-containing protein</fullName>
    </recommendedName>
</protein>
<dbReference type="KEGG" id="bmx:BMS_2890"/>
<dbReference type="PATRIC" id="fig|862908.3.peg.2764"/>
<evidence type="ECO:0000313" key="1">
    <source>
        <dbReference type="EMBL" id="CBW27662.1"/>
    </source>
</evidence>
<dbReference type="SUPFAM" id="SSF52266">
    <property type="entry name" value="SGNH hydrolase"/>
    <property type="match status" value="1"/>
</dbReference>
<organism evidence="1 2">
    <name type="scientific">Halobacteriovorax marinus (strain ATCC BAA-682 / DSM 15412 / SJ)</name>
    <name type="common">Bacteriovorax marinus</name>
    <dbReference type="NCBI Taxonomy" id="862908"/>
    <lineage>
        <taxon>Bacteria</taxon>
        <taxon>Pseudomonadati</taxon>
        <taxon>Bdellovibrionota</taxon>
        <taxon>Bacteriovoracia</taxon>
        <taxon>Bacteriovoracales</taxon>
        <taxon>Halobacteriovoraceae</taxon>
        <taxon>Halobacteriovorax</taxon>
    </lineage>
</organism>
<keyword evidence="2" id="KW-1185">Reference proteome</keyword>
<sequence>MFNLKYFLFTSLLLLFLFEVLIRVNDNTFRAWPKNPNSWTLYDSELGWKHKKNFKTLDEFKQDVHLNNYGLREDRDFLIGDFKIVALGDSYTFGDGVKSKESWPTILGERINSEVANLGVCAYGLDQMISWYNQLSLNAAPSLVILAMIEEDITRTNLTHWISGHRKNRLSASNGEFQLEFEDLPKVVHNEINFDRNGFLDFSRSYLLDRVTFGQTYKSRAYERANSLLKEFKRVLSNKGTNLIIVKLSSFSPKFENILNDLKIEAFTCDSFDEVKGGRISDTNPHPSARGHQLISDCIQKNVNWNDYLK</sequence>
<proteinExistence type="predicted"/>
<dbReference type="Pfam" id="PF00657">
    <property type="entry name" value="Lipase_GDSL"/>
    <property type="match status" value="1"/>
</dbReference>
<evidence type="ECO:0000313" key="2">
    <source>
        <dbReference type="Proteomes" id="UP000008963"/>
    </source>
</evidence>
<dbReference type="eggNOG" id="COG2755">
    <property type="taxonomic scope" value="Bacteria"/>
</dbReference>
<dbReference type="HOGENOM" id="CLU_896495_0_0_7"/>
<dbReference type="OrthoDB" id="5455948at2"/>